<feature type="transmembrane region" description="Helical" evidence="5">
    <location>
        <begin position="313"/>
        <end position="332"/>
    </location>
</feature>
<evidence type="ECO:0000259" key="6">
    <source>
        <dbReference type="PROSITE" id="PS50850"/>
    </source>
</evidence>
<evidence type="ECO:0000256" key="5">
    <source>
        <dbReference type="SAM" id="Phobius"/>
    </source>
</evidence>
<keyword evidence="8" id="KW-1185">Reference proteome</keyword>
<dbReference type="SUPFAM" id="SSF103473">
    <property type="entry name" value="MFS general substrate transporter"/>
    <property type="match status" value="1"/>
</dbReference>
<reference evidence="8" key="1">
    <citation type="journal article" date="2019" name="Int. J. Syst. Evol. Microbiol.">
        <title>The Global Catalogue of Microorganisms (GCM) 10K type strain sequencing project: providing services to taxonomists for standard genome sequencing and annotation.</title>
        <authorList>
            <consortium name="The Broad Institute Genomics Platform"/>
            <consortium name="The Broad Institute Genome Sequencing Center for Infectious Disease"/>
            <person name="Wu L."/>
            <person name="Ma J."/>
        </authorList>
    </citation>
    <scope>NUCLEOTIDE SEQUENCE [LARGE SCALE GENOMIC DNA]</scope>
    <source>
        <strain evidence="8">CGMCC 1.15277</strain>
    </source>
</reference>
<evidence type="ECO:0000256" key="1">
    <source>
        <dbReference type="ARBA" id="ARBA00004651"/>
    </source>
</evidence>
<dbReference type="EMBL" id="JBHSUA010000015">
    <property type="protein sequence ID" value="MFC6396821.1"/>
    <property type="molecule type" value="Genomic_DNA"/>
</dbReference>
<evidence type="ECO:0000313" key="8">
    <source>
        <dbReference type="Proteomes" id="UP001596266"/>
    </source>
</evidence>
<proteinExistence type="predicted"/>
<dbReference type="Proteomes" id="UP001596266">
    <property type="component" value="Unassembled WGS sequence"/>
</dbReference>
<dbReference type="Pfam" id="PF07690">
    <property type="entry name" value="MFS_1"/>
    <property type="match status" value="1"/>
</dbReference>
<feature type="transmembrane region" description="Helical" evidence="5">
    <location>
        <begin position="51"/>
        <end position="71"/>
    </location>
</feature>
<feature type="transmembrane region" description="Helical" evidence="5">
    <location>
        <begin position="144"/>
        <end position="163"/>
    </location>
</feature>
<sequence>MTGATHMQSVPQQYRRARWAVAALFWLNGATMATMLPRYPLIRDNLGLSNTFFGLAIALGPFGGLITGFFTARMMRRFSSGTVAVWAQIAQILCSLVVLNAPAPIWFAVGLFLMSATDVYTDIAMNAHGLRVQKHYPRSINNTFHGFWSVGAFSGGLLGSLFAGIDLPLWQHSLVAAAIMLVVNIALRPFLLKGPDTEITEETADDNPRSRSPIPRTLWPHLLALGLMGAFAAEIEDSGFNWAAIYLHDALGAAPALAGMGLAALVGAQTIGRFTGDALTDRLGYRSTARLGCGVATVAMLAALAFQSIPLTLLGFALAGWGVATVVPAVYVAGDNIPGLPHGAGLSVVNWLLRLSFIVFPPLVGRVGDLVGLRTALLLMPISTLMVVLFSGHLAGGRPRHEASREAVLAQASADRN</sequence>
<keyword evidence="4 5" id="KW-0472">Membrane</keyword>
<feature type="transmembrane region" description="Helical" evidence="5">
    <location>
        <begin position="169"/>
        <end position="187"/>
    </location>
</feature>
<feature type="transmembrane region" description="Helical" evidence="5">
    <location>
        <begin position="245"/>
        <end position="268"/>
    </location>
</feature>
<keyword evidence="2 5" id="KW-0812">Transmembrane</keyword>
<feature type="transmembrane region" description="Helical" evidence="5">
    <location>
        <begin position="376"/>
        <end position="395"/>
    </location>
</feature>
<organism evidence="7 8">
    <name type="scientific">Luteococcus sanguinis</name>
    <dbReference type="NCBI Taxonomy" id="174038"/>
    <lineage>
        <taxon>Bacteria</taxon>
        <taxon>Bacillati</taxon>
        <taxon>Actinomycetota</taxon>
        <taxon>Actinomycetes</taxon>
        <taxon>Propionibacteriales</taxon>
        <taxon>Propionibacteriaceae</taxon>
        <taxon>Luteococcus</taxon>
    </lineage>
</organism>
<evidence type="ECO:0000313" key="7">
    <source>
        <dbReference type="EMBL" id="MFC6396821.1"/>
    </source>
</evidence>
<evidence type="ECO:0000256" key="4">
    <source>
        <dbReference type="ARBA" id="ARBA00023136"/>
    </source>
</evidence>
<dbReference type="InterPro" id="IPR051788">
    <property type="entry name" value="MFS_Transporter"/>
</dbReference>
<gene>
    <name evidence="7" type="ORF">ACFP57_07460</name>
</gene>
<protein>
    <submittedName>
        <fullName evidence="7">MFS transporter</fullName>
    </submittedName>
</protein>
<dbReference type="PANTHER" id="PTHR23514:SF13">
    <property type="entry name" value="INNER MEMBRANE PROTEIN YBJJ"/>
    <property type="match status" value="1"/>
</dbReference>
<feature type="transmembrane region" description="Helical" evidence="5">
    <location>
        <begin position="20"/>
        <end position="39"/>
    </location>
</feature>
<comment type="caution">
    <text evidence="7">The sequence shown here is derived from an EMBL/GenBank/DDBJ whole genome shotgun (WGS) entry which is preliminary data.</text>
</comment>
<dbReference type="CDD" id="cd17393">
    <property type="entry name" value="MFS_MosC_like"/>
    <property type="match status" value="1"/>
</dbReference>
<feature type="transmembrane region" description="Helical" evidence="5">
    <location>
        <begin position="289"/>
        <end position="307"/>
    </location>
</feature>
<feature type="domain" description="Major facilitator superfamily (MFS) profile" evidence="6">
    <location>
        <begin position="222"/>
        <end position="417"/>
    </location>
</feature>
<dbReference type="Gene3D" id="1.20.1250.20">
    <property type="entry name" value="MFS general substrate transporter like domains"/>
    <property type="match status" value="2"/>
</dbReference>
<dbReference type="InterPro" id="IPR020846">
    <property type="entry name" value="MFS_dom"/>
</dbReference>
<accession>A0ABW1X4M2</accession>
<evidence type="ECO:0000256" key="2">
    <source>
        <dbReference type="ARBA" id="ARBA00022692"/>
    </source>
</evidence>
<dbReference type="RefSeq" id="WP_386769291.1">
    <property type="nucleotide sequence ID" value="NZ_JBHSUA010000015.1"/>
</dbReference>
<comment type="subcellular location">
    <subcellularLocation>
        <location evidence="1">Cell membrane</location>
        <topology evidence="1">Multi-pass membrane protein</topology>
    </subcellularLocation>
</comment>
<feature type="transmembrane region" description="Helical" evidence="5">
    <location>
        <begin position="344"/>
        <end position="364"/>
    </location>
</feature>
<name>A0ABW1X4M2_9ACTN</name>
<evidence type="ECO:0000256" key="3">
    <source>
        <dbReference type="ARBA" id="ARBA00022989"/>
    </source>
</evidence>
<dbReference type="PROSITE" id="PS50850">
    <property type="entry name" value="MFS"/>
    <property type="match status" value="1"/>
</dbReference>
<dbReference type="InterPro" id="IPR011701">
    <property type="entry name" value="MFS"/>
</dbReference>
<dbReference type="PANTHER" id="PTHR23514">
    <property type="entry name" value="BYPASS OF STOP CODON PROTEIN 6"/>
    <property type="match status" value="1"/>
</dbReference>
<keyword evidence="3 5" id="KW-1133">Transmembrane helix</keyword>
<dbReference type="InterPro" id="IPR036259">
    <property type="entry name" value="MFS_trans_sf"/>
</dbReference>